<dbReference type="Proteomes" id="UP000287166">
    <property type="component" value="Unassembled WGS sequence"/>
</dbReference>
<proteinExistence type="inferred from homology"/>
<dbReference type="GO" id="GO:0005506">
    <property type="term" value="F:iron ion binding"/>
    <property type="evidence" value="ECO:0007669"/>
    <property type="project" value="InterPro"/>
</dbReference>
<keyword evidence="10" id="KW-0472">Membrane</keyword>
<dbReference type="Gene3D" id="1.10.630.10">
    <property type="entry name" value="Cytochrome P450"/>
    <property type="match status" value="1"/>
</dbReference>
<comment type="similarity">
    <text evidence="2 9">Belongs to the cytochrome P450 family.</text>
</comment>
<evidence type="ECO:0000256" key="1">
    <source>
        <dbReference type="ARBA" id="ARBA00001971"/>
    </source>
</evidence>
<keyword evidence="3 8" id="KW-0349">Heme</keyword>
<keyword evidence="10" id="KW-0812">Transmembrane</keyword>
<gene>
    <name evidence="11" type="ORF">SCP_1004340</name>
</gene>
<name>A0A401GYA5_9APHY</name>
<dbReference type="InParanoid" id="A0A401GYA5"/>
<protein>
    <submittedName>
        <fullName evidence="11">Cytochrome P450 52A3-A</fullName>
    </submittedName>
</protein>
<feature type="binding site" description="axial binding residue" evidence="8">
    <location>
        <position position="505"/>
    </location>
    <ligand>
        <name>heme</name>
        <dbReference type="ChEBI" id="CHEBI:30413"/>
    </ligand>
    <ligandPart>
        <name>Fe</name>
        <dbReference type="ChEBI" id="CHEBI:18248"/>
    </ligandPart>
</feature>
<evidence type="ECO:0000256" key="6">
    <source>
        <dbReference type="ARBA" id="ARBA00023004"/>
    </source>
</evidence>
<dbReference type="STRING" id="139825.A0A401GYA5"/>
<dbReference type="AlphaFoldDB" id="A0A401GYA5"/>
<dbReference type="GeneID" id="38784104"/>
<dbReference type="GO" id="GO:0020037">
    <property type="term" value="F:heme binding"/>
    <property type="evidence" value="ECO:0007669"/>
    <property type="project" value="InterPro"/>
</dbReference>
<dbReference type="InterPro" id="IPR017972">
    <property type="entry name" value="Cyt_P450_CS"/>
</dbReference>
<dbReference type="RefSeq" id="XP_027618100.1">
    <property type="nucleotide sequence ID" value="XM_027762299.1"/>
</dbReference>
<evidence type="ECO:0000256" key="2">
    <source>
        <dbReference type="ARBA" id="ARBA00010617"/>
    </source>
</evidence>
<evidence type="ECO:0000256" key="8">
    <source>
        <dbReference type="PIRSR" id="PIRSR602401-1"/>
    </source>
</evidence>
<dbReference type="Pfam" id="PF00067">
    <property type="entry name" value="p450"/>
    <property type="match status" value="1"/>
</dbReference>
<comment type="cofactor">
    <cofactor evidence="1 8">
        <name>heme</name>
        <dbReference type="ChEBI" id="CHEBI:30413"/>
    </cofactor>
</comment>
<comment type="caution">
    <text evidence="11">The sequence shown here is derived from an EMBL/GenBank/DDBJ whole genome shotgun (WGS) entry which is preliminary data.</text>
</comment>
<organism evidence="11 12">
    <name type="scientific">Sparassis crispa</name>
    <dbReference type="NCBI Taxonomy" id="139825"/>
    <lineage>
        <taxon>Eukaryota</taxon>
        <taxon>Fungi</taxon>
        <taxon>Dikarya</taxon>
        <taxon>Basidiomycota</taxon>
        <taxon>Agaricomycotina</taxon>
        <taxon>Agaricomycetes</taxon>
        <taxon>Polyporales</taxon>
        <taxon>Sparassidaceae</taxon>
        <taxon>Sparassis</taxon>
    </lineage>
</organism>
<feature type="transmembrane region" description="Helical" evidence="10">
    <location>
        <begin position="38"/>
        <end position="60"/>
    </location>
</feature>
<evidence type="ECO:0000256" key="4">
    <source>
        <dbReference type="ARBA" id="ARBA00022723"/>
    </source>
</evidence>
<keyword evidence="12" id="KW-1185">Reference proteome</keyword>
<dbReference type="EMBL" id="BFAD01000010">
    <property type="protein sequence ID" value="GBE87187.1"/>
    <property type="molecule type" value="Genomic_DNA"/>
</dbReference>
<keyword evidence="10" id="KW-1133">Transmembrane helix</keyword>
<keyword evidence="5 9" id="KW-0560">Oxidoreductase</keyword>
<evidence type="ECO:0000256" key="9">
    <source>
        <dbReference type="RuleBase" id="RU000461"/>
    </source>
</evidence>
<dbReference type="InterPro" id="IPR036396">
    <property type="entry name" value="Cyt_P450_sf"/>
</dbReference>
<accession>A0A401GYA5</accession>
<dbReference type="PANTHER" id="PTHR24287:SF1">
    <property type="entry name" value="P450, PUTATIVE (EUROFUNG)-RELATED"/>
    <property type="match status" value="1"/>
</dbReference>
<dbReference type="GO" id="GO:0004497">
    <property type="term" value="F:monooxygenase activity"/>
    <property type="evidence" value="ECO:0007669"/>
    <property type="project" value="UniProtKB-KW"/>
</dbReference>
<sequence>MSFPPGLAYLFRNLPNLLLPPAVVLVANLAVREMYGLIVPIWLFTLACIFSFPLALFVVVQWTDYVDRRDAAAHGAVLPPIVKAKLIAGLDILLEQKRTFQRKLIADMLFDFSETYGNIFIRRVFYENKVFTSEPEHIKIVLATHFPGFEKGQSFRGQMQSLLGTGVFNSDGEMWKFHRAMTRPFFSRDRIRHFEIFDRHVDDAFKQMRARLSEGYAVDWQDLVSRFTMDSATEFLFGQDVRSLSAGLPYPPTSPLSQQRAHPSDRFSRSFFGAQLQSALRSRFLGIWPLFEFWEDQVKKHVVAIDDFIKPVLENALREKDQKKDQGVDDTTLLEHLVNLTDDSQIIQDEILNILLAGRDTTAATLTFAVYKLAQHPHILRRLRQEVLAEVGTSRRPTHDDIREMKFLRAFINETLRLYPPVPFNFRSTIKGTVLPSMIPGEKPYFLPANTRFQYSVFVMHRRKDLWGPDALEFDPDRFLDQRLHKYLTPNPYIFLPFNAGPRICLGQQFAYNEVSFMLVRLLQQFVGVKLALEASPGSLPPPGFVDSRGSNGEDEVLFTTHLTMYVKDGLWLRMDDATAC</sequence>
<dbReference type="InterPro" id="IPR001128">
    <property type="entry name" value="Cyt_P450"/>
</dbReference>
<evidence type="ECO:0000256" key="3">
    <source>
        <dbReference type="ARBA" id="ARBA00022617"/>
    </source>
</evidence>
<dbReference type="PRINTS" id="PR00463">
    <property type="entry name" value="EP450I"/>
</dbReference>
<dbReference type="GO" id="GO:0016705">
    <property type="term" value="F:oxidoreductase activity, acting on paired donors, with incorporation or reduction of molecular oxygen"/>
    <property type="evidence" value="ECO:0007669"/>
    <property type="project" value="InterPro"/>
</dbReference>
<dbReference type="PROSITE" id="PS00086">
    <property type="entry name" value="CYTOCHROME_P450"/>
    <property type="match status" value="1"/>
</dbReference>
<evidence type="ECO:0000313" key="11">
    <source>
        <dbReference type="EMBL" id="GBE87187.1"/>
    </source>
</evidence>
<evidence type="ECO:0000313" key="12">
    <source>
        <dbReference type="Proteomes" id="UP000287166"/>
    </source>
</evidence>
<dbReference type="InterPro" id="IPR047146">
    <property type="entry name" value="Cyt_P450_E_CYP52_fungi"/>
</dbReference>
<reference evidence="11 12" key="1">
    <citation type="journal article" date="2018" name="Sci. Rep.">
        <title>Genome sequence of the cauliflower mushroom Sparassis crispa (Hanabiratake) and its association with beneficial usage.</title>
        <authorList>
            <person name="Kiyama R."/>
            <person name="Furutani Y."/>
            <person name="Kawaguchi K."/>
            <person name="Nakanishi T."/>
        </authorList>
    </citation>
    <scope>NUCLEOTIDE SEQUENCE [LARGE SCALE GENOMIC DNA]</scope>
</reference>
<dbReference type="InterPro" id="IPR002401">
    <property type="entry name" value="Cyt_P450_E_grp-I"/>
</dbReference>
<dbReference type="PANTHER" id="PTHR24287">
    <property type="entry name" value="P450, PUTATIVE (EUROFUNG)-RELATED"/>
    <property type="match status" value="1"/>
</dbReference>
<evidence type="ECO:0000256" key="7">
    <source>
        <dbReference type="ARBA" id="ARBA00023033"/>
    </source>
</evidence>
<keyword evidence="4 8" id="KW-0479">Metal-binding</keyword>
<keyword evidence="7 9" id="KW-0503">Monooxygenase</keyword>
<keyword evidence="6 8" id="KW-0408">Iron</keyword>
<dbReference type="OrthoDB" id="1470350at2759"/>
<dbReference type="PRINTS" id="PR00385">
    <property type="entry name" value="P450"/>
</dbReference>
<dbReference type="SUPFAM" id="SSF48264">
    <property type="entry name" value="Cytochrome P450"/>
    <property type="match status" value="1"/>
</dbReference>
<dbReference type="CDD" id="cd11063">
    <property type="entry name" value="CYP52"/>
    <property type="match status" value="1"/>
</dbReference>
<evidence type="ECO:0000256" key="5">
    <source>
        <dbReference type="ARBA" id="ARBA00023002"/>
    </source>
</evidence>
<evidence type="ECO:0000256" key="10">
    <source>
        <dbReference type="SAM" id="Phobius"/>
    </source>
</evidence>
<feature type="transmembrane region" description="Helical" evidence="10">
    <location>
        <begin position="72"/>
        <end position="94"/>
    </location>
</feature>